<reference evidence="8 9" key="1">
    <citation type="journal article" date="2009" name="PLoS Genet.">
        <title>Adaptations to submarine hydrothermal environments exemplified by the genome of Nautilia profundicola.</title>
        <authorList>
            <person name="Campbell B.J."/>
            <person name="Smith J.L."/>
            <person name="Hanson T.E."/>
            <person name="Klotz M.G."/>
            <person name="Stein L.Y."/>
            <person name="Lee C.K."/>
            <person name="Wu D."/>
            <person name="Robinson J.M."/>
            <person name="Khouri H.M."/>
            <person name="Eisen J.A."/>
            <person name="Cary S.C."/>
        </authorList>
    </citation>
    <scope>NUCLEOTIDE SEQUENCE [LARGE SCALE GENOMIC DNA]</scope>
    <source>
        <strain evidence="9">ATCC BAA-1463 / DSM 18972 / AmH</strain>
    </source>
</reference>
<keyword evidence="3 4" id="KW-0961">Cell wall biogenesis/degradation</keyword>
<dbReference type="SUPFAM" id="SSF50685">
    <property type="entry name" value="Barwin-like endoglucanases"/>
    <property type="match status" value="1"/>
</dbReference>
<dbReference type="GO" id="GO:0071555">
    <property type="term" value="P:cell wall organization"/>
    <property type="evidence" value="ECO:0007669"/>
    <property type="project" value="UniProtKB-KW"/>
</dbReference>
<dbReference type="Gene3D" id="3.30.70.1070">
    <property type="entry name" value="Sporulation related repeat"/>
    <property type="match status" value="1"/>
</dbReference>
<dbReference type="AlphaFoldDB" id="B9LAD5"/>
<dbReference type="GO" id="GO:0008932">
    <property type="term" value="F:lytic endotransglycosylase activity"/>
    <property type="evidence" value="ECO:0007669"/>
    <property type="project" value="UniProtKB-UniRule"/>
</dbReference>
<evidence type="ECO:0000313" key="8">
    <source>
        <dbReference type="EMBL" id="ACM93011.1"/>
    </source>
</evidence>
<keyword evidence="4" id="KW-0472">Membrane</keyword>
<dbReference type="EMBL" id="CP001279">
    <property type="protein sequence ID" value="ACM93011.1"/>
    <property type="molecule type" value="Genomic_DNA"/>
</dbReference>
<comment type="similarity">
    <text evidence="4 5">Belongs to the RlpA family.</text>
</comment>
<dbReference type="PANTHER" id="PTHR34183">
    <property type="entry name" value="ENDOLYTIC PEPTIDOGLYCAN TRANSGLYCOSYLASE RLPA"/>
    <property type="match status" value="1"/>
</dbReference>
<evidence type="ECO:0000313" key="9">
    <source>
        <dbReference type="Proteomes" id="UP000000448"/>
    </source>
</evidence>
<feature type="chain" id="PRO_5009990942" description="Probable endolytic peptidoglycan transglycosylase RlpA" evidence="6">
    <location>
        <begin position="21"/>
        <end position="226"/>
    </location>
</feature>
<dbReference type="RefSeq" id="WP_015902063.1">
    <property type="nucleotide sequence ID" value="NC_012115.1"/>
</dbReference>
<protein>
    <recommendedName>
        <fullName evidence="4">Probable endolytic peptidoglycan transglycosylase RlpA</fullName>
        <ecNumber evidence="4">4.2.2.-</ecNumber>
    </recommendedName>
</protein>
<dbReference type="GO" id="GO:0005886">
    <property type="term" value="C:plasma membrane"/>
    <property type="evidence" value="ECO:0007669"/>
    <property type="project" value="UniProtKB-SubCell"/>
</dbReference>
<dbReference type="HOGENOM" id="CLU_042923_3_4_7"/>
<proteinExistence type="inferred from homology"/>
<gene>
    <name evidence="4" type="primary">rlpA</name>
    <name evidence="8" type="ordered locus">NAMH_1199</name>
</gene>
<dbReference type="NCBIfam" id="TIGR00413">
    <property type="entry name" value="rlpA"/>
    <property type="match status" value="1"/>
</dbReference>
<accession>B9LAD5</accession>
<evidence type="ECO:0000256" key="1">
    <source>
        <dbReference type="ARBA" id="ARBA00022729"/>
    </source>
</evidence>
<dbReference type="SUPFAM" id="SSF110997">
    <property type="entry name" value="Sporulation related repeat"/>
    <property type="match status" value="1"/>
</dbReference>
<dbReference type="CDD" id="cd22268">
    <property type="entry name" value="DPBB_RlpA-like"/>
    <property type="match status" value="1"/>
</dbReference>
<dbReference type="GO" id="GO:0000270">
    <property type="term" value="P:peptidoglycan metabolic process"/>
    <property type="evidence" value="ECO:0007669"/>
    <property type="project" value="UniProtKB-UniRule"/>
</dbReference>
<dbReference type="InterPro" id="IPR034718">
    <property type="entry name" value="RlpA"/>
</dbReference>
<sequence length="226" mass="25328">MRKVVLSFVLLLLFTGCTQRYVTEVYETPGVKKSTQKAYSVNGSVYYPKSTVPLGWSQRGIASWYGPNFHGKYTSNGEIYNMYAFTAAHKTLPMDTMVKVTNLNNGKSVIVRINDRGPFVRGRIIDLSYVAGKQIGLDRTGTAPVKITVIGFKGKNYVTGYMIQIGAFLRKGGAEFTAKKYRDLGYNTKVLKRGDFYKVFIVGFKSYSDAKRFKLSHKLNGFIVGD</sequence>
<dbReference type="Pfam" id="PF05036">
    <property type="entry name" value="SPOR"/>
    <property type="match status" value="1"/>
</dbReference>
<dbReference type="InterPro" id="IPR036680">
    <property type="entry name" value="SPOR-like_sf"/>
</dbReference>
<evidence type="ECO:0000256" key="6">
    <source>
        <dbReference type="SAM" id="SignalP"/>
    </source>
</evidence>
<dbReference type="PROSITE" id="PS51724">
    <property type="entry name" value="SPOR"/>
    <property type="match status" value="1"/>
</dbReference>
<keyword evidence="1 6" id="KW-0732">Signal</keyword>
<keyword evidence="4 8" id="KW-0449">Lipoprotein</keyword>
<organism evidence="8 9">
    <name type="scientific">Nautilia profundicola (strain ATCC BAA-1463 / DSM 18972 / AmH)</name>
    <dbReference type="NCBI Taxonomy" id="598659"/>
    <lineage>
        <taxon>Bacteria</taxon>
        <taxon>Pseudomonadati</taxon>
        <taxon>Campylobacterota</taxon>
        <taxon>Epsilonproteobacteria</taxon>
        <taxon>Nautiliales</taxon>
        <taxon>Nautiliaceae</taxon>
        <taxon>Nautilia</taxon>
    </lineage>
</organism>
<name>B9LAD5_NAUPA</name>
<feature type="domain" description="SPOR" evidence="7">
    <location>
        <begin position="155"/>
        <end position="226"/>
    </location>
</feature>
<keyword evidence="2 4" id="KW-0456">Lyase</keyword>
<evidence type="ECO:0000259" key="7">
    <source>
        <dbReference type="PROSITE" id="PS51724"/>
    </source>
</evidence>
<dbReference type="InterPro" id="IPR012997">
    <property type="entry name" value="RplA"/>
</dbReference>
<comment type="subcellular location">
    <subcellularLocation>
        <location evidence="4">Cell membrane</location>
        <topology evidence="4">Lipid-anchor</topology>
    </subcellularLocation>
</comment>
<dbReference type="STRING" id="598659.NAMH_1199"/>
<dbReference type="eggNOG" id="COG0797">
    <property type="taxonomic scope" value="Bacteria"/>
</dbReference>
<dbReference type="PANTHER" id="PTHR34183:SF1">
    <property type="entry name" value="ENDOLYTIC PEPTIDOGLYCAN TRANSGLYCOSYLASE RLPA"/>
    <property type="match status" value="1"/>
</dbReference>
<feature type="signal peptide" evidence="6">
    <location>
        <begin position="1"/>
        <end position="20"/>
    </location>
</feature>
<keyword evidence="4" id="KW-1003">Cell membrane</keyword>
<dbReference type="InterPro" id="IPR007730">
    <property type="entry name" value="SPOR-like_dom"/>
</dbReference>
<dbReference type="Gene3D" id="2.40.40.10">
    <property type="entry name" value="RlpA-like domain"/>
    <property type="match status" value="1"/>
</dbReference>
<dbReference type="Proteomes" id="UP000000448">
    <property type="component" value="Chromosome"/>
</dbReference>
<comment type="function">
    <text evidence="4">Lytic transglycosylase with a strong preference for naked glycan strands that lack stem peptides.</text>
</comment>
<dbReference type="PROSITE" id="PS51257">
    <property type="entry name" value="PROKAR_LIPOPROTEIN"/>
    <property type="match status" value="1"/>
</dbReference>
<dbReference type="GO" id="GO:0042834">
    <property type="term" value="F:peptidoglycan binding"/>
    <property type="evidence" value="ECO:0007669"/>
    <property type="project" value="InterPro"/>
</dbReference>
<evidence type="ECO:0000256" key="5">
    <source>
        <dbReference type="RuleBase" id="RU003495"/>
    </source>
</evidence>
<dbReference type="HAMAP" id="MF_02071">
    <property type="entry name" value="RlpA"/>
    <property type="match status" value="1"/>
</dbReference>
<evidence type="ECO:0000256" key="4">
    <source>
        <dbReference type="HAMAP-Rule" id="MF_02071"/>
    </source>
</evidence>
<evidence type="ECO:0000256" key="3">
    <source>
        <dbReference type="ARBA" id="ARBA00023316"/>
    </source>
</evidence>
<evidence type="ECO:0000256" key="2">
    <source>
        <dbReference type="ARBA" id="ARBA00023239"/>
    </source>
</evidence>
<dbReference type="InterPro" id="IPR009009">
    <property type="entry name" value="RlpA-like_DPBB"/>
</dbReference>
<keyword evidence="4" id="KW-0564">Palmitate</keyword>
<dbReference type="KEGG" id="nam:NAMH_1199"/>
<dbReference type="EC" id="4.2.2.-" evidence="4"/>
<keyword evidence="9" id="KW-1185">Reference proteome</keyword>
<dbReference type="Pfam" id="PF03330">
    <property type="entry name" value="DPBB_1"/>
    <property type="match status" value="1"/>
</dbReference>
<dbReference type="InterPro" id="IPR036908">
    <property type="entry name" value="RlpA-like_sf"/>
</dbReference>